<evidence type="ECO:0000256" key="3">
    <source>
        <dbReference type="ARBA" id="ARBA00022840"/>
    </source>
</evidence>
<evidence type="ECO:0000313" key="8">
    <source>
        <dbReference type="Proteomes" id="UP000001024"/>
    </source>
</evidence>
<evidence type="ECO:0000256" key="2">
    <source>
        <dbReference type="ARBA" id="ARBA00022741"/>
    </source>
</evidence>
<proteinExistence type="predicted"/>
<dbReference type="SUPFAM" id="SSF55681">
    <property type="entry name" value="Class II aaRS and biotin synthetases"/>
    <property type="match status" value="1"/>
</dbReference>
<keyword evidence="3" id="KW-0067">ATP-binding</keyword>
<dbReference type="NCBIfam" id="NF005054">
    <property type="entry name" value="PRK06462.1-4"/>
    <property type="match status" value="1"/>
</dbReference>
<dbReference type="eggNOG" id="arCOG00409">
    <property type="taxonomic scope" value="Archaea"/>
</dbReference>
<dbReference type="Proteomes" id="UP000001024">
    <property type="component" value="Chromosome"/>
</dbReference>
<feature type="domain" description="Aminoacyl-transfer RNA synthetases class-II family profile" evidence="6">
    <location>
        <begin position="41"/>
        <end position="321"/>
    </location>
</feature>
<evidence type="ECO:0000313" key="7">
    <source>
        <dbReference type="EMBL" id="CAC11748.1"/>
    </source>
</evidence>
<name>Q9HKI9_THEAC</name>
<dbReference type="Gene3D" id="3.30.930.10">
    <property type="entry name" value="Bira Bifunctional Protein, Domain 2"/>
    <property type="match status" value="1"/>
</dbReference>
<dbReference type="STRING" id="273075.gene:9571828"/>
<gene>
    <name evidence="7" type="ordered locus">Ta0609</name>
</gene>
<evidence type="ECO:0000256" key="5">
    <source>
        <dbReference type="ARBA" id="ARBA00023146"/>
    </source>
</evidence>
<dbReference type="KEGG" id="tac:Ta0609"/>
<dbReference type="InterPro" id="IPR006195">
    <property type="entry name" value="aa-tRNA-synth_II"/>
</dbReference>
<dbReference type="GO" id="GO:0004816">
    <property type="term" value="F:asparagine-tRNA ligase activity"/>
    <property type="evidence" value="ECO:0007669"/>
    <property type="project" value="TreeGrafter"/>
</dbReference>
<keyword evidence="4" id="KW-0648">Protein biosynthesis</keyword>
<dbReference type="Pfam" id="PF00152">
    <property type="entry name" value="tRNA-synt_2"/>
    <property type="match status" value="1"/>
</dbReference>
<dbReference type="AlphaFoldDB" id="Q9HKI9"/>
<keyword evidence="8" id="KW-1185">Reference proteome</keyword>
<dbReference type="InterPro" id="IPR004364">
    <property type="entry name" value="Aa-tRNA-synt_II"/>
</dbReference>
<evidence type="ECO:0000259" key="6">
    <source>
        <dbReference type="PROSITE" id="PS50862"/>
    </source>
</evidence>
<keyword evidence="1 7" id="KW-0436">Ligase</keyword>
<dbReference type="GO" id="GO:0005524">
    <property type="term" value="F:ATP binding"/>
    <property type="evidence" value="ECO:0007669"/>
    <property type="project" value="UniProtKB-KW"/>
</dbReference>
<keyword evidence="5" id="KW-0030">Aminoacyl-tRNA synthetase</keyword>
<keyword evidence="2" id="KW-0547">Nucleotide-binding</keyword>
<dbReference type="PaxDb" id="273075-Ta0609m"/>
<evidence type="ECO:0000256" key="1">
    <source>
        <dbReference type="ARBA" id="ARBA00022598"/>
    </source>
</evidence>
<dbReference type="HOGENOM" id="CLU_004553_2_2_2"/>
<organism evidence="7 8">
    <name type="scientific">Thermoplasma acidophilum (strain ATCC 25905 / DSM 1728 / JCM 9062 / NBRC 15155 / AMRC-C165)</name>
    <dbReference type="NCBI Taxonomy" id="273075"/>
    <lineage>
        <taxon>Archaea</taxon>
        <taxon>Methanobacteriati</taxon>
        <taxon>Thermoplasmatota</taxon>
        <taxon>Thermoplasmata</taxon>
        <taxon>Thermoplasmatales</taxon>
        <taxon>Thermoplasmataceae</taxon>
        <taxon>Thermoplasma</taxon>
    </lineage>
</organism>
<evidence type="ECO:0000256" key="4">
    <source>
        <dbReference type="ARBA" id="ARBA00022917"/>
    </source>
</evidence>
<dbReference type="PROSITE" id="PS50862">
    <property type="entry name" value="AA_TRNA_LIGASE_II"/>
    <property type="match status" value="1"/>
</dbReference>
<dbReference type="InterPro" id="IPR045864">
    <property type="entry name" value="aa-tRNA-synth_II/BPL/LPL"/>
</dbReference>
<dbReference type="EnsemblBacteria" id="CAC11748">
    <property type="protein sequence ID" value="CAC11748"/>
    <property type="gene ID" value="CAC11748"/>
</dbReference>
<dbReference type="PANTHER" id="PTHR22594">
    <property type="entry name" value="ASPARTYL/LYSYL-TRNA SYNTHETASE"/>
    <property type="match status" value="1"/>
</dbReference>
<dbReference type="EMBL" id="AL445064">
    <property type="protein sequence ID" value="CAC11748.1"/>
    <property type="molecule type" value="Genomic_DNA"/>
</dbReference>
<dbReference type="PANTHER" id="PTHR22594:SF48">
    <property type="entry name" value="ASPARAGINYL-TRNA SYNTHETASE-RELATED PROTEIN (N-TRUNCATION)"/>
    <property type="match status" value="1"/>
</dbReference>
<dbReference type="GO" id="GO:0006421">
    <property type="term" value="P:asparaginyl-tRNA aminoacylation"/>
    <property type="evidence" value="ECO:0007669"/>
    <property type="project" value="TreeGrafter"/>
</dbReference>
<accession>Q9HKI9</accession>
<protein>
    <submittedName>
        <fullName evidence="7">Asparagine--tRNA ligase related protein</fullName>
    </submittedName>
</protein>
<reference evidence="7 8" key="1">
    <citation type="journal article" date="2000" name="Nature">
        <title>The genome sequence of the thermoacidophilic scavenger Thermoplasma acidophilum.</title>
        <authorList>
            <person name="Ruepp A."/>
            <person name="Graml W."/>
            <person name="Santos-Martinez M.L."/>
            <person name="Koretke K.K."/>
            <person name="Volker C."/>
            <person name="Mewes H.W."/>
            <person name="Frishman D."/>
            <person name="Stocker S."/>
            <person name="Lupas A.N."/>
            <person name="Baumeister W."/>
        </authorList>
    </citation>
    <scope>NUCLEOTIDE SEQUENCE [LARGE SCALE GENOMIC DNA]</scope>
    <source>
        <strain evidence="8">ATCC 25905 / DSM 1728 / JCM 9062 / NBRC 15155 / AMRC-C165</strain>
    </source>
</reference>
<dbReference type="InParanoid" id="Q9HKI9"/>
<sequence length="329" mass="38550">MKVNKIHKSNLHLCFMESGEINTLIEEISEHLEKPELYHALKVQSSIRSITSEFLKERGFIEVPPVIISVLTDPLNHPVFDPTIDYYGYKYSLTKSMIFHKHLLTKHFDRIFTFSPNIRLEEEDKVKTGRHLAEFTQLDLEMKGASRDEVMSLGEDMIIDLFKKIKRSNEEDLKFFGRDLRIPSKPFKRIAYLDAYKQYGEDFEHILSSEMKEPFWIIDIPLEKREFYDREDPSRPGILVDMDLIYPEGFGEALSGGEREYELSRIIDRIHRKGQTEEQFKWYIEFAKEGLMPSAGFGIGIERLTRFICGLERIEDAHPFPKIPGHLSL</sequence>